<dbReference type="Proteomes" id="UP001549104">
    <property type="component" value="Unassembled WGS sequence"/>
</dbReference>
<name>A0ABV2KAP3_SPOPS</name>
<evidence type="ECO:0000313" key="2">
    <source>
        <dbReference type="Proteomes" id="UP001549104"/>
    </source>
</evidence>
<proteinExistence type="predicted"/>
<evidence type="ECO:0008006" key="3">
    <source>
        <dbReference type="Google" id="ProtNLM"/>
    </source>
</evidence>
<dbReference type="RefSeq" id="WP_354313831.1">
    <property type="nucleotide sequence ID" value="NZ_JBEPME010000005.1"/>
</dbReference>
<keyword evidence="2" id="KW-1185">Reference proteome</keyword>
<organism evidence="1 2">
    <name type="scientific">Sporosarcina psychrophila</name>
    <name type="common">Bacillus psychrophilus</name>
    <dbReference type="NCBI Taxonomy" id="1476"/>
    <lineage>
        <taxon>Bacteria</taxon>
        <taxon>Bacillati</taxon>
        <taxon>Bacillota</taxon>
        <taxon>Bacilli</taxon>
        <taxon>Bacillales</taxon>
        <taxon>Caryophanaceae</taxon>
        <taxon>Sporosarcina</taxon>
    </lineage>
</organism>
<evidence type="ECO:0000313" key="1">
    <source>
        <dbReference type="EMBL" id="MET3658153.1"/>
    </source>
</evidence>
<comment type="caution">
    <text evidence="1">The sequence shown here is derived from an EMBL/GenBank/DDBJ whole genome shotgun (WGS) entry which is preliminary data.</text>
</comment>
<accession>A0ABV2KAP3</accession>
<gene>
    <name evidence="1" type="ORF">ABIC55_003270</name>
</gene>
<dbReference type="EMBL" id="JBEPME010000005">
    <property type="protein sequence ID" value="MET3658153.1"/>
    <property type="molecule type" value="Genomic_DNA"/>
</dbReference>
<sequence length="106" mass="12261">MTNKPIAAHCDAGCKKEFTINKFRTKKVKNGIEKNFFKCLHCKHEYVAYYASAETLKLQKEMRKLHTTMSYVDSIDAHNDQFRQEAELKAMIKQSMDDARAIAEGK</sequence>
<protein>
    <recommendedName>
        <fullName evidence="3">Transglycosylase</fullName>
    </recommendedName>
</protein>
<reference evidence="1 2" key="1">
    <citation type="submission" date="2024-06" db="EMBL/GenBank/DDBJ databases">
        <title>Sorghum-associated microbial communities from plants grown in Nebraska, USA.</title>
        <authorList>
            <person name="Schachtman D."/>
        </authorList>
    </citation>
    <scope>NUCLEOTIDE SEQUENCE [LARGE SCALE GENOMIC DNA]</scope>
    <source>
        <strain evidence="1 2">1288</strain>
    </source>
</reference>